<dbReference type="RefSeq" id="WP_327619777.1">
    <property type="nucleotide sequence ID" value="NZ_JAYWTM010000037.1"/>
</dbReference>
<keyword evidence="2" id="KW-1185">Reference proteome</keyword>
<dbReference type="Proteomes" id="UP001309705">
    <property type="component" value="Unassembled WGS sequence"/>
</dbReference>
<sequence length="112" mass="12769">MPKSPAERKAAQRARQHDAGMVKIEIHVDTQELDMLKRNCALRRPGRDPYDIDEYLTMLIRCDAAALQQQIAALNKRKCKKCGEKLPVTECCLSGESECWNTLGWHDLKLMA</sequence>
<comment type="caution">
    <text evidence="1">The sequence shown here is derived from an EMBL/GenBank/DDBJ whole genome shotgun (WGS) entry which is preliminary data.</text>
</comment>
<proteinExistence type="predicted"/>
<evidence type="ECO:0008006" key="3">
    <source>
        <dbReference type="Google" id="ProtNLM"/>
    </source>
</evidence>
<protein>
    <recommendedName>
        <fullName evidence="3">GP46 protein</fullName>
    </recommendedName>
</protein>
<gene>
    <name evidence="1" type="ORF">VSX58_20970</name>
</gene>
<name>A0ABU6JW94_9GAMM</name>
<evidence type="ECO:0000313" key="2">
    <source>
        <dbReference type="Proteomes" id="UP001309705"/>
    </source>
</evidence>
<dbReference type="EMBL" id="JAYWTM010000037">
    <property type="protein sequence ID" value="MEC5345068.1"/>
    <property type="molecule type" value="Genomic_DNA"/>
</dbReference>
<evidence type="ECO:0000313" key="1">
    <source>
        <dbReference type="EMBL" id="MEC5345068.1"/>
    </source>
</evidence>
<accession>A0ABU6JW94</accession>
<reference evidence="1 2" key="1">
    <citation type="journal article" date="2017" name="Int. J. Syst. Evol. Microbiol.">
        <title>Brenneria populi subsp. brevivirga subsp. nov. isolated from symptomatic bark of Populus x euramericana canker, and description of Brenneria populi subsp. populi subsp. nov.</title>
        <authorList>
            <person name="Zheng M.H."/>
            <person name="Piao C.G."/>
            <person name="Xue H."/>
            <person name="Guo M.W."/>
            <person name="Li Y."/>
        </authorList>
    </citation>
    <scope>NUCLEOTIDE SEQUENCE [LARGE SCALE GENOMIC DNA]</scope>
    <source>
        <strain evidence="1 2">D9-5</strain>
    </source>
</reference>
<organism evidence="1 2">
    <name type="scientific">Brenneria populi</name>
    <dbReference type="NCBI Taxonomy" id="1505588"/>
    <lineage>
        <taxon>Bacteria</taxon>
        <taxon>Pseudomonadati</taxon>
        <taxon>Pseudomonadota</taxon>
        <taxon>Gammaproteobacteria</taxon>
        <taxon>Enterobacterales</taxon>
        <taxon>Pectobacteriaceae</taxon>
        <taxon>Brenneria</taxon>
    </lineage>
</organism>